<gene>
    <name evidence="1" type="ORF">AOY20_00890</name>
</gene>
<dbReference type="AlphaFoldDB" id="A0A0N9VZP8"/>
<dbReference type="OrthoDB" id="9127034at2"/>
<keyword evidence="2" id="KW-1185">Reference proteome</keyword>
<reference evidence="1 2" key="1">
    <citation type="journal article" date="2015" name="Int. J. Syst. Evol. Microbiol.">
        <title>Acinetobacter equi sp. nov. isolated from horse faeces.</title>
        <authorList>
            <person name="Poppel M.T."/>
            <person name="Skiebe E."/>
            <person name="Laue M."/>
            <person name="Bergmann H."/>
            <person name="Ebersberger I."/>
            <person name="Garn T."/>
            <person name="Fruth A."/>
            <person name="Baumgardt S."/>
            <person name="Busse H.J."/>
            <person name="Wilharm G."/>
        </authorList>
    </citation>
    <scope>NUCLEOTIDE SEQUENCE [LARGE SCALE GENOMIC DNA]</scope>
    <source>
        <strain evidence="1 2">114</strain>
    </source>
</reference>
<dbReference type="RefSeq" id="WP_054580125.1">
    <property type="nucleotide sequence ID" value="NZ_CP012808.1"/>
</dbReference>
<dbReference type="Proteomes" id="UP000064939">
    <property type="component" value="Chromosome"/>
</dbReference>
<name>A0A0N9VZP8_9GAMM</name>
<dbReference type="EMBL" id="CP012808">
    <property type="protein sequence ID" value="ALH94209.1"/>
    <property type="molecule type" value="Genomic_DNA"/>
</dbReference>
<organism evidence="1 2">
    <name type="scientific">Acinetobacter equi</name>
    <dbReference type="NCBI Taxonomy" id="1324350"/>
    <lineage>
        <taxon>Bacteria</taxon>
        <taxon>Pseudomonadati</taxon>
        <taxon>Pseudomonadota</taxon>
        <taxon>Gammaproteobacteria</taxon>
        <taxon>Moraxellales</taxon>
        <taxon>Moraxellaceae</taxon>
        <taxon>Acinetobacter</taxon>
    </lineage>
</organism>
<evidence type="ECO:0000313" key="2">
    <source>
        <dbReference type="Proteomes" id="UP000064939"/>
    </source>
</evidence>
<protein>
    <submittedName>
        <fullName evidence="1">Uncharacterized protein</fullName>
    </submittedName>
</protein>
<dbReference type="STRING" id="1324350.AOY20_00890"/>
<evidence type="ECO:0000313" key="1">
    <source>
        <dbReference type="EMBL" id="ALH94209.1"/>
    </source>
</evidence>
<sequence length="217" mass="25209">MGYRICIQLNLPTFQKFQCIHHEMNQDGSSNLAKPLGDVLTEISCEVIDRVFSIITAQNFKGVGETEHTLQQITDNLKKYMPWAISLFSNERLKPMVNYIYEQMEERDGEWFLTYTVDDILANEALNCVEQLNLGSSTFIRPTFDLFIKIIDQGVSQLIRTPKDMLKFNLVVDKTLNGVINVTTQLGYKRIQKIVPHFDLETSQVYFRYFMGFLEKN</sequence>
<accession>A0A0N9VZP8</accession>
<dbReference type="KEGG" id="aei:AOY20_00890"/>
<proteinExistence type="predicted"/>